<dbReference type="InterPro" id="IPR001564">
    <property type="entry name" value="Nucleoside_diP_kinase"/>
</dbReference>
<dbReference type="Proteomes" id="UP001353858">
    <property type="component" value="Unassembled WGS sequence"/>
</dbReference>
<feature type="binding site" evidence="6">
    <location>
        <position position="119"/>
    </location>
    <ligand>
        <name>ATP</name>
        <dbReference type="ChEBI" id="CHEBI:30616"/>
    </ligand>
</feature>
<feature type="binding site" evidence="6">
    <location>
        <position position="12"/>
    </location>
    <ligand>
        <name>ATP</name>
        <dbReference type="ChEBI" id="CHEBI:30616"/>
    </ligand>
</feature>
<evidence type="ECO:0000313" key="9">
    <source>
        <dbReference type="EMBL" id="KAK4874356.1"/>
    </source>
</evidence>
<dbReference type="PANTHER" id="PTHR46161:SF3">
    <property type="entry name" value="NUCLEOSIDE DIPHOSPHATE KINASE DDB_G0292928-RELATED"/>
    <property type="match status" value="1"/>
</dbReference>
<reference evidence="10" key="1">
    <citation type="submission" date="2023-01" db="EMBL/GenBank/DDBJ databases">
        <title>Key to firefly adult light organ development and bioluminescence: homeobox transcription factors regulate luciferase expression and transportation to peroxisome.</title>
        <authorList>
            <person name="Fu X."/>
        </authorList>
    </citation>
    <scope>NUCLEOTIDE SEQUENCE [LARGE SCALE GENOMIC DNA]</scope>
</reference>
<dbReference type="GO" id="GO:0006183">
    <property type="term" value="P:GTP biosynthetic process"/>
    <property type="evidence" value="ECO:0007669"/>
    <property type="project" value="InterPro"/>
</dbReference>
<evidence type="ECO:0000256" key="5">
    <source>
        <dbReference type="ARBA" id="ARBA00022840"/>
    </source>
</evidence>
<dbReference type="PRINTS" id="PR01243">
    <property type="entry name" value="NUCDPKINASE"/>
</dbReference>
<feature type="binding site" evidence="6">
    <location>
        <position position="109"/>
    </location>
    <ligand>
        <name>ATP</name>
        <dbReference type="ChEBI" id="CHEBI:30616"/>
    </ligand>
</feature>
<dbReference type="Gene3D" id="3.30.70.141">
    <property type="entry name" value="Nucleoside diphosphate kinase-like domain"/>
    <property type="match status" value="1"/>
</dbReference>
<organism evidence="9 10">
    <name type="scientific">Aquatica leii</name>
    <dbReference type="NCBI Taxonomy" id="1421715"/>
    <lineage>
        <taxon>Eukaryota</taxon>
        <taxon>Metazoa</taxon>
        <taxon>Ecdysozoa</taxon>
        <taxon>Arthropoda</taxon>
        <taxon>Hexapoda</taxon>
        <taxon>Insecta</taxon>
        <taxon>Pterygota</taxon>
        <taxon>Neoptera</taxon>
        <taxon>Endopterygota</taxon>
        <taxon>Coleoptera</taxon>
        <taxon>Polyphaga</taxon>
        <taxon>Elateriformia</taxon>
        <taxon>Elateroidea</taxon>
        <taxon>Lampyridae</taxon>
        <taxon>Luciolinae</taxon>
        <taxon>Aquatica</taxon>
    </lineage>
</organism>
<evidence type="ECO:0000256" key="7">
    <source>
        <dbReference type="RuleBase" id="RU004011"/>
    </source>
</evidence>
<keyword evidence="4" id="KW-0418">Kinase</keyword>
<evidence type="ECO:0000256" key="3">
    <source>
        <dbReference type="ARBA" id="ARBA00022741"/>
    </source>
</evidence>
<dbReference type="GO" id="GO:0006228">
    <property type="term" value="P:UTP biosynthetic process"/>
    <property type="evidence" value="ECO:0007669"/>
    <property type="project" value="InterPro"/>
</dbReference>
<name>A0AAN7P4T5_9COLE</name>
<evidence type="ECO:0000256" key="1">
    <source>
        <dbReference type="ARBA" id="ARBA00008142"/>
    </source>
</evidence>
<evidence type="ECO:0000259" key="8">
    <source>
        <dbReference type="SMART" id="SM00562"/>
    </source>
</evidence>
<sequence>MLPLELTLAIIKPHVINNPISLSAIRNVILTSNFKIVRSKRLTFTNEIAETFYKEHKEKFFYNRLVTFMTSGPSDLYILTRENAVQEWRRLMGPTKVFKAQYEQPESIRGMYGLSDTRNASHGSDSTMSATKEITLLFPEFDIPKWYKTEEPYFRSGSLTFLNKDFIHKPNYY</sequence>
<evidence type="ECO:0000256" key="6">
    <source>
        <dbReference type="PROSITE-ProRule" id="PRU00706"/>
    </source>
</evidence>
<dbReference type="AlphaFoldDB" id="A0AAN7P4T5"/>
<protein>
    <recommendedName>
        <fullName evidence="8">Nucleoside diphosphate kinase-like domain-containing protein</fullName>
    </recommendedName>
</protein>
<accession>A0AAN7P4T5</accession>
<keyword evidence="2" id="KW-0808">Transferase</keyword>
<dbReference type="GO" id="GO:0004550">
    <property type="term" value="F:nucleoside diphosphate kinase activity"/>
    <property type="evidence" value="ECO:0007669"/>
    <property type="project" value="InterPro"/>
</dbReference>
<keyword evidence="5" id="KW-0067">ATP-binding</keyword>
<keyword evidence="10" id="KW-1185">Reference proteome</keyword>
<feature type="binding site" evidence="6">
    <location>
        <position position="95"/>
    </location>
    <ligand>
        <name>ATP</name>
        <dbReference type="ChEBI" id="CHEBI:30616"/>
    </ligand>
</feature>
<dbReference type="PANTHER" id="PTHR46161">
    <property type="entry name" value="NUCLEOSIDE DIPHOSPHATE KINASE"/>
    <property type="match status" value="1"/>
</dbReference>
<keyword evidence="3" id="KW-0547">Nucleotide-binding</keyword>
<dbReference type="InterPro" id="IPR036850">
    <property type="entry name" value="NDK-like_dom_sf"/>
</dbReference>
<dbReference type="PROSITE" id="PS51374">
    <property type="entry name" value="NDPK_LIKE"/>
    <property type="match status" value="1"/>
</dbReference>
<dbReference type="SUPFAM" id="SSF54919">
    <property type="entry name" value="Nucleoside diphosphate kinase, NDK"/>
    <property type="match status" value="1"/>
</dbReference>
<dbReference type="EMBL" id="JARPUR010000006">
    <property type="protein sequence ID" value="KAK4874356.1"/>
    <property type="molecule type" value="Genomic_DNA"/>
</dbReference>
<gene>
    <name evidence="9" type="ORF">RN001_013716</name>
</gene>
<dbReference type="GO" id="GO:0006241">
    <property type="term" value="P:CTP biosynthetic process"/>
    <property type="evidence" value="ECO:0007669"/>
    <property type="project" value="InterPro"/>
</dbReference>
<feature type="domain" description="Nucleoside diphosphate kinase-like" evidence="8">
    <location>
        <begin position="4"/>
        <end position="145"/>
    </location>
</feature>
<evidence type="ECO:0000313" key="10">
    <source>
        <dbReference type="Proteomes" id="UP001353858"/>
    </source>
</evidence>
<feature type="binding site" evidence="6">
    <location>
        <position position="89"/>
    </location>
    <ligand>
        <name>ATP</name>
        <dbReference type="ChEBI" id="CHEBI:30616"/>
    </ligand>
</feature>
<evidence type="ECO:0000256" key="2">
    <source>
        <dbReference type="ARBA" id="ARBA00022679"/>
    </source>
</evidence>
<proteinExistence type="inferred from homology"/>
<comment type="caution">
    <text evidence="9">The sequence shown here is derived from an EMBL/GenBank/DDBJ whole genome shotgun (WGS) entry which is preliminary data.</text>
</comment>
<evidence type="ECO:0000256" key="4">
    <source>
        <dbReference type="ARBA" id="ARBA00022777"/>
    </source>
</evidence>
<dbReference type="GO" id="GO:0005524">
    <property type="term" value="F:ATP binding"/>
    <property type="evidence" value="ECO:0007669"/>
    <property type="project" value="UniProtKB-KW"/>
</dbReference>
<dbReference type="InterPro" id="IPR034907">
    <property type="entry name" value="NDK-like_dom"/>
</dbReference>
<dbReference type="SMART" id="SM00562">
    <property type="entry name" value="NDK"/>
    <property type="match status" value="1"/>
</dbReference>
<dbReference type="Pfam" id="PF00334">
    <property type="entry name" value="NDK"/>
    <property type="match status" value="1"/>
</dbReference>
<comment type="similarity">
    <text evidence="1 6 7">Belongs to the NDK family.</text>
</comment>
<feature type="binding site" evidence="6">
    <location>
        <position position="61"/>
    </location>
    <ligand>
        <name>ATP</name>
        <dbReference type="ChEBI" id="CHEBI:30616"/>
    </ligand>
</feature>
<feature type="active site" description="Pros-phosphohistidine intermediate" evidence="6">
    <location>
        <position position="122"/>
    </location>
</feature>